<dbReference type="EMBL" id="DAAGBA010000173">
    <property type="protein sequence ID" value="HAB2327706.1"/>
    <property type="molecule type" value="Genomic_DNA"/>
</dbReference>
<proteinExistence type="predicted"/>
<reference evidence="2" key="1">
    <citation type="journal article" date="2018" name="Genome Biol.">
        <title>SKESA: strategic k-mer extension for scrupulous assemblies.</title>
        <authorList>
            <person name="Souvorov A."/>
            <person name="Agarwala R."/>
            <person name="Lipman D.J."/>
        </authorList>
    </citation>
    <scope>NUCLEOTIDE SEQUENCE</scope>
    <source>
        <strain evidence="2">Salmonella enterica</strain>
    </source>
</reference>
<gene>
    <name evidence="2" type="ORF">GB337_22860</name>
</gene>
<dbReference type="AlphaFoldDB" id="A0A6X8XSE3"/>
<comment type="caution">
    <text evidence="2">The sequence shown here is derived from an EMBL/GenBank/DDBJ whole genome shotgun (WGS) entry which is preliminary data.</text>
</comment>
<protein>
    <submittedName>
        <fullName evidence="2">TolC family protein</fullName>
    </submittedName>
</protein>
<feature type="chain" id="PRO_5028226251" evidence="1">
    <location>
        <begin position="20"/>
        <end position="144"/>
    </location>
</feature>
<name>A0A6X8XSE3_SALDZ</name>
<organism evidence="2">
    <name type="scientific">Salmonella diarizonae</name>
    <dbReference type="NCBI Taxonomy" id="59204"/>
    <lineage>
        <taxon>Bacteria</taxon>
        <taxon>Pseudomonadati</taxon>
        <taxon>Pseudomonadota</taxon>
        <taxon>Gammaproteobacteria</taxon>
        <taxon>Enterobacterales</taxon>
        <taxon>Enterobacteriaceae</taxon>
        <taxon>Salmonella</taxon>
    </lineage>
</organism>
<accession>A0A6X8XSE3</accession>
<evidence type="ECO:0000256" key="1">
    <source>
        <dbReference type="SAM" id="SignalP"/>
    </source>
</evidence>
<reference evidence="2" key="2">
    <citation type="submission" date="2019-10" db="EMBL/GenBank/DDBJ databases">
        <authorList>
            <consortium name="NCBI Pathogen Detection Project"/>
        </authorList>
    </citation>
    <scope>NUCLEOTIDE SEQUENCE</scope>
    <source>
        <strain evidence="2">Salmonella enterica</strain>
    </source>
</reference>
<dbReference type="SUPFAM" id="SSF56954">
    <property type="entry name" value="Outer membrane efflux proteins (OEP)"/>
    <property type="match status" value="1"/>
</dbReference>
<sequence length="144" mass="16410">MKTNFIIMGCLFFSPLALAGQDTLHYADFINEMYKESDMIKAKALELESELLRAKQTDLYFMPKVSAESKYKSDASRGDITDSKITASSLIFSTTIVDRFKEKNSRIHSAELSLLKEKESLYKSLVENLIGIKYYNNLEVKATK</sequence>
<evidence type="ECO:0000313" key="2">
    <source>
        <dbReference type="EMBL" id="HAB2327706.1"/>
    </source>
</evidence>
<feature type="signal peptide" evidence="1">
    <location>
        <begin position="1"/>
        <end position="19"/>
    </location>
</feature>
<feature type="non-terminal residue" evidence="2">
    <location>
        <position position="144"/>
    </location>
</feature>
<keyword evidence="1" id="KW-0732">Signal</keyword>